<dbReference type="InterPro" id="IPR003749">
    <property type="entry name" value="ThiS/MoaD-like"/>
</dbReference>
<dbReference type="STRING" id="521011.Mpal_1143"/>
<evidence type="ECO:0000313" key="1">
    <source>
        <dbReference type="EMBL" id="ACL16486.1"/>
    </source>
</evidence>
<sequence length="70" mass="7664">MLLTINGNQEEIAGELTIQDLLVTKNVESPDMVSVELNGTIISRNDFTNVTVKENDTVEFLYFIGGGSSQ</sequence>
<dbReference type="PANTHER" id="PTHR34472:SF1">
    <property type="entry name" value="SULFUR CARRIER PROTEIN THIS"/>
    <property type="match status" value="1"/>
</dbReference>
<reference evidence="1 2" key="1">
    <citation type="journal article" date="2015" name="Genome Announc.">
        <title>Complete Genome Sequence of Methanosphaerula palustris E1-9CT, a Hydrogenotrophic Methanogen Isolated from a Minerotrophic Fen Peatland.</title>
        <authorList>
            <person name="Cadillo-Quiroz H."/>
            <person name="Browne P."/>
            <person name="Kyrpides N."/>
            <person name="Woyke T."/>
            <person name="Goodwin L."/>
            <person name="Detter C."/>
            <person name="Yavitt J.B."/>
            <person name="Zinder S.H."/>
        </authorList>
    </citation>
    <scope>NUCLEOTIDE SEQUENCE [LARGE SCALE GENOMIC DNA]</scope>
    <source>
        <strain evidence="2">ATCC BAA-1556 / DSM 19958 / E1-9c</strain>
    </source>
</reference>
<dbReference type="PANTHER" id="PTHR34472">
    <property type="entry name" value="SULFUR CARRIER PROTEIN THIS"/>
    <property type="match status" value="1"/>
</dbReference>
<organism evidence="1 2">
    <name type="scientific">Methanosphaerula palustris (strain ATCC BAA-1556 / DSM 19958 / E1-9c)</name>
    <dbReference type="NCBI Taxonomy" id="521011"/>
    <lineage>
        <taxon>Archaea</taxon>
        <taxon>Methanobacteriati</taxon>
        <taxon>Methanobacteriota</taxon>
        <taxon>Stenosarchaea group</taxon>
        <taxon>Methanomicrobia</taxon>
        <taxon>Methanomicrobiales</taxon>
        <taxon>Methanoregulaceae</taxon>
        <taxon>Methanosphaerula</taxon>
    </lineage>
</organism>
<dbReference type="CDD" id="cd00565">
    <property type="entry name" value="Ubl_ThiS"/>
    <property type="match status" value="1"/>
</dbReference>
<dbReference type="Pfam" id="PF02597">
    <property type="entry name" value="ThiS"/>
    <property type="match status" value="1"/>
</dbReference>
<protein>
    <submittedName>
        <fullName evidence="1">Thiamine biosynthesis protein ThiS</fullName>
    </submittedName>
</protein>
<dbReference type="Proteomes" id="UP000002457">
    <property type="component" value="Chromosome"/>
</dbReference>
<dbReference type="InterPro" id="IPR010035">
    <property type="entry name" value="Thi_S"/>
</dbReference>
<proteinExistence type="predicted"/>
<accession>B8GH81</accession>
<dbReference type="KEGG" id="mpl:Mpal_1143"/>
<dbReference type="SUPFAM" id="SSF54285">
    <property type="entry name" value="MoaD/ThiS"/>
    <property type="match status" value="1"/>
</dbReference>
<dbReference type="Gene3D" id="3.10.20.30">
    <property type="match status" value="1"/>
</dbReference>
<gene>
    <name evidence="1" type="ordered locus">Mpal_1143</name>
</gene>
<dbReference type="AlphaFoldDB" id="B8GH81"/>
<dbReference type="HOGENOM" id="CLU_174611_3_2_2"/>
<dbReference type="GeneID" id="7270407"/>
<dbReference type="EMBL" id="CP001338">
    <property type="protein sequence ID" value="ACL16486.1"/>
    <property type="molecule type" value="Genomic_DNA"/>
</dbReference>
<dbReference type="RefSeq" id="WP_012617805.1">
    <property type="nucleotide sequence ID" value="NC_011832.1"/>
</dbReference>
<dbReference type="InterPro" id="IPR016155">
    <property type="entry name" value="Mopterin_synth/thiamin_S_b"/>
</dbReference>
<dbReference type="NCBIfam" id="TIGR01683">
    <property type="entry name" value="thiS"/>
    <property type="match status" value="1"/>
</dbReference>
<dbReference type="InterPro" id="IPR012675">
    <property type="entry name" value="Beta-grasp_dom_sf"/>
</dbReference>
<evidence type="ECO:0000313" key="2">
    <source>
        <dbReference type="Proteomes" id="UP000002457"/>
    </source>
</evidence>
<keyword evidence="2" id="KW-1185">Reference proteome</keyword>
<name>B8GH81_METPE</name>